<dbReference type="SMART" id="SM00957">
    <property type="entry name" value="SecA_DEAD"/>
    <property type="match status" value="1"/>
</dbReference>
<dbReference type="PROSITE" id="PS51192">
    <property type="entry name" value="HELICASE_ATP_BIND_1"/>
    <property type="match status" value="1"/>
</dbReference>
<dbReference type="SUPFAM" id="SSF52540">
    <property type="entry name" value="P-loop containing nucleoside triphosphate hydrolases"/>
    <property type="match status" value="2"/>
</dbReference>
<evidence type="ECO:0000256" key="3">
    <source>
        <dbReference type="ARBA" id="ARBA00022475"/>
    </source>
</evidence>
<comment type="subcellular location">
    <subcellularLocation>
        <location evidence="11">Cell membrane</location>
        <topology evidence="11">Peripheral membrane protein</topology>
        <orientation evidence="11">Cytoplasmic side</orientation>
    </subcellularLocation>
    <subcellularLocation>
        <location evidence="11">Cytoplasm</location>
    </subcellularLocation>
    <text evidence="11">Distribution is 50-50.</text>
</comment>
<dbReference type="GO" id="GO:0005829">
    <property type="term" value="C:cytosol"/>
    <property type="evidence" value="ECO:0007669"/>
    <property type="project" value="TreeGrafter"/>
</dbReference>
<dbReference type="Gene3D" id="1.10.3060.10">
    <property type="entry name" value="Helical scaffold and wing domains of SecA"/>
    <property type="match status" value="1"/>
</dbReference>
<dbReference type="EC" id="7.4.2.8" evidence="11"/>
<organism evidence="16 17">
    <name type="scientific">Lactobacillus psittaci DSM 15354</name>
    <dbReference type="NCBI Taxonomy" id="1122152"/>
    <lineage>
        <taxon>Bacteria</taxon>
        <taxon>Bacillati</taxon>
        <taxon>Bacillota</taxon>
        <taxon>Bacilli</taxon>
        <taxon>Lactobacillales</taxon>
        <taxon>Lactobacillaceae</taxon>
        <taxon>Lactobacillus</taxon>
    </lineage>
</organism>
<feature type="domain" description="Helicase ATP-binding" evidence="13">
    <location>
        <begin position="87"/>
        <end position="245"/>
    </location>
</feature>
<feature type="binding site" evidence="11">
    <location>
        <begin position="103"/>
        <end position="107"/>
    </location>
    <ligand>
        <name>ATP</name>
        <dbReference type="ChEBI" id="CHEBI:30616"/>
    </ligand>
</feature>
<dbReference type="GO" id="GO:0043952">
    <property type="term" value="P:protein transport by the Sec complex"/>
    <property type="evidence" value="ECO:0007669"/>
    <property type="project" value="TreeGrafter"/>
</dbReference>
<dbReference type="Proteomes" id="UP000051931">
    <property type="component" value="Unassembled WGS sequence"/>
</dbReference>
<keyword evidence="5 11" id="KW-0547">Nucleotide-binding</keyword>
<gene>
    <name evidence="11" type="primary">secA</name>
    <name evidence="16" type="ORF">FC23_GL000131</name>
</gene>
<evidence type="ECO:0000256" key="11">
    <source>
        <dbReference type="HAMAP-Rule" id="MF_01382"/>
    </source>
</evidence>
<evidence type="ECO:0000259" key="14">
    <source>
        <dbReference type="PROSITE" id="PS51194"/>
    </source>
</evidence>
<dbReference type="Pfam" id="PF21090">
    <property type="entry name" value="P-loop_SecA"/>
    <property type="match status" value="2"/>
</dbReference>
<dbReference type="PATRIC" id="fig|1122152.4.peg.132"/>
<evidence type="ECO:0000256" key="5">
    <source>
        <dbReference type="ARBA" id="ARBA00022741"/>
    </source>
</evidence>
<keyword evidence="2 11" id="KW-0813">Transport</keyword>
<dbReference type="PRINTS" id="PR00906">
    <property type="entry name" value="SECA"/>
</dbReference>
<dbReference type="AlphaFoldDB" id="A0A0R1S4N6"/>
<feature type="domain" description="Helicase C-terminal" evidence="14">
    <location>
        <begin position="422"/>
        <end position="599"/>
    </location>
</feature>
<feature type="domain" description="SecA family profile" evidence="15">
    <location>
        <begin position="1"/>
        <end position="582"/>
    </location>
</feature>
<dbReference type="Pfam" id="PF01043">
    <property type="entry name" value="SecA_PP_bind"/>
    <property type="match status" value="1"/>
</dbReference>
<evidence type="ECO:0000256" key="6">
    <source>
        <dbReference type="ARBA" id="ARBA00022840"/>
    </source>
</evidence>
<evidence type="ECO:0000256" key="2">
    <source>
        <dbReference type="ARBA" id="ARBA00022448"/>
    </source>
</evidence>
<dbReference type="PROSITE" id="PS01312">
    <property type="entry name" value="SECA"/>
    <property type="match status" value="1"/>
</dbReference>
<comment type="catalytic activity">
    <reaction evidence="11">
        <text>ATP + H2O + cellular proteinSide 1 = ADP + phosphate + cellular proteinSide 2.</text>
        <dbReference type="EC" id="7.4.2.8"/>
    </reaction>
</comment>
<dbReference type="InterPro" id="IPR027417">
    <property type="entry name" value="P-loop_NTPase"/>
</dbReference>
<dbReference type="InterPro" id="IPR020937">
    <property type="entry name" value="SecA_CS"/>
</dbReference>
<name>A0A0R1S4N6_9LACO</name>
<dbReference type="InterPro" id="IPR001650">
    <property type="entry name" value="Helicase_C-like"/>
</dbReference>
<dbReference type="GO" id="GO:0005886">
    <property type="term" value="C:plasma membrane"/>
    <property type="evidence" value="ECO:0007669"/>
    <property type="project" value="UniProtKB-SubCell"/>
</dbReference>
<dbReference type="SUPFAM" id="SSF81767">
    <property type="entry name" value="Pre-protein crosslinking domain of SecA"/>
    <property type="match status" value="1"/>
</dbReference>
<keyword evidence="6 11" id="KW-0067">ATP-binding</keyword>
<evidence type="ECO:0000256" key="8">
    <source>
        <dbReference type="ARBA" id="ARBA00022967"/>
    </source>
</evidence>
<dbReference type="InterPro" id="IPR000185">
    <property type="entry name" value="SecA"/>
</dbReference>
<protein>
    <recommendedName>
        <fullName evidence="11 12">Protein translocase subunit SecA</fullName>
        <ecNumber evidence="11">7.4.2.8</ecNumber>
    </recommendedName>
</protein>
<dbReference type="NCBIfam" id="NF009538">
    <property type="entry name" value="PRK12904.1"/>
    <property type="match status" value="1"/>
</dbReference>
<dbReference type="InterPro" id="IPR011115">
    <property type="entry name" value="SecA_DEAD"/>
</dbReference>
<dbReference type="PROSITE" id="PS51194">
    <property type="entry name" value="HELICASE_CTER"/>
    <property type="match status" value="1"/>
</dbReference>
<keyword evidence="17" id="KW-1185">Reference proteome</keyword>
<comment type="caution">
    <text evidence="16">The sequence shown here is derived from an EMBL/GenBank/DDBJ whole genome shotgun (WGS) entry which is preliminary data.</text>
</comment>
<dbReference type="eggNOG" id="COG0653">
    <property type="taxonomic scope" value="Bacteria"/>
</dbReference>
<keyword evidence="7 11" id="KW-0653">Protein transport</keyword>
<dbReference type="OrthoDB" id="9805579at2"/>
<dbReference type="InterPro" id="IPR044722">
    <property type="entry name" value="SecA_SF2_C"/>
</dbReference>
<dbReference type="GO" id="GO:0005524">
    <property type="term" value="F:ATP binding"/>
    <property type="evidence" value="ECO:0007669"/>
    <property type="project" value="UniProtKB-UniRule"/>
</dbReference>
<keyword evidence="3 11" id="KW-1003">Cell membrane</keyword>
<evidence type="ECO:0000259" key="15">
    <source>
        <dbReference type="PROSITE" id="PS51196"/>
    </source>
</evidence>
<dbReference type="EMBL" id="AZFB01000001">
    <property type="protein sequence ID" value="KRL63884.1"/>
    <property type="molecule type" value="Genomic_DNA"/>
</dbReference>
<feature type="binding site" evidence="11">
    <location>
        <position position="85"/>
    </location>
    <ligand>
        <name>ATP</name>
        <dbReference type="ChEBI" id="CHEBI:30616"/>
    </ligand>
</feature>
<dbReference type="SMART" id="SM00958">
    <property type="entry name" value="SecA_PP_bind"/>
    <property type="match status" value="1"/>
</dbReference>
<dbReference type="HAMAP" id="MF_01382">
    <property type="entry name" value="SecA"/>
    <property type="match status" value="1"/>
</dbReference>
<dbReference type="CDD" id="cd17928">
    <property type="entry name" value="DEXDc_SecA"/>
    <property type="match status" value="1"/>
</dbReference>
<dbReference type="InterPro" id="IPR014001">
    <property type="entry name" value="Helicase_ATP-bd"/>
</dbReference>
<dbReference type="PANTHER" id="PTHR30612">
    <property type="entry name" value="SECA INNER MEMBRANE COMPONENT OF SEC PROTEIN SECRETION SYSTEM"/>
    <property type="match status" value="1"/>
</dbReference>
<dbReference type="Gene3D" id="3.90.1440.10">
    <property type="entry name" value="SecA, preprotein cross-linking domain"/>
    <property type="match status" value="1"/>
</dbReference>
<dbReference type="GO" id="GO:0017038">
    <property type="term" value="P:protein import"/>
    <property type="evidence" value="ECO:0007669"/>
    <property type="project" value="InterPro"/>
</dbReference>
<keyword evidence="4 11" id="KW-0963">Cytoplasm</keyword>
<accession>A0A0R1S4N6</accession>
<dbReference type="NCBIfam" id="TIGR00963">
    <property type="entry name" value="secA"/>
    <property type="match status" value="1"/>
</dbReference>
<dbReference type="Pfam" id="PF07516">
    <property type="entry name" value="SecA_SW"/>
    <property type="match status" value="1"/>
</dbReference>
<keyword evidence="8 11" id="KW-1278">Translocase</keyword>
<evidence type="ECO:0000256" key="7">
    <source>
        <dbReference type="ARBA" id="ARBA00022927"/>
    </source>
</evidence>
<dbReference type="Pfam" id="PF07517">
    <property type="entry name" value="SecA_DEAD"/>
    <property type="match status" value="1"/>
</dbReference>
<comment type="subunit">
    <text evidence="11">Monomer and homodimer. Part of the essential Sec protein translocation apparatus which comprises SecA, SecYEG and auxiliary proteins SecDF. Other proteins may also be involved.</text>
</comment>
<feature type="binding site" evidence="11">
    <location>
        <position position="504"/>
    </location>
    <ligand>
        <name>ATP</name>
        <dbReference type="ChEBI" id="CHEBI:30616"/>
    </ligand>
</feature>
<dbReference type="PROSITE" id="PS51196">
    <property type="entry name" value="SECA_MOTOR_DEAD"/>
    <property type="match status" value="1"/>
</dbReference>
<dbReference type="STRING" id="1122152.GCA_000425905_00553"/>
<comment type="function">
    <text evidence="11">Part of the Sec protein translocase complex. Interacts with the SecYEG preprotein conducting channel. Has a central role in coupling the hydrolysis of ATP to the transfer of proteins into and across the cell membrane, serving as an ATP-driven molecular motor driving the stepwise translocation of polypeptide chains across the membrane.</text>
</comment>
<dbReference type="GO" id="GO:0008564">
    <property type="term" value="F:protein-exporting ATPase activity"/>
    <property type="evidence" value="ECO:0007669"/>
    <property type="project" value="UniProtKB-EC"/>
</dbReference>
<dbReference type="GO" id="GO:0065002">
    <property type="term" value="P:intracellular protein transmembrane transport"/>
    <property type="evidence" value="ECO:0007669"/>
    <property type="project" value="UniProtKB-UniRule"/>
</dbReference>
<dbReference type="FunFam" id="3.90.1440.10:FF:000001">
    <property type="entry name" value="Preprotein translocase subunit SecA"/>
    <property type="match status" value="1"/>
</dbReference>
<keyword evidence="9 11" id="KW-0811">Translocation</keyword>
<keyword evidence="10 11" id="KW-0472">Membrane</keyword>
<dbReference type="InterPro" id="IPR011116">
    <property type="entry name" value="SecA_Wing/Scaffold"/>
</dbReference>
<dbReference type="InterPro" id="IPR036266">
    <property type="entry name" value="SecA_Wing/Scaffold_sf"/>
</dbReference>
<dbReference type="InterPro" id="IPR011130">
    <property type="entry name" value="SecA_preprotein_X-link_dom"/>
</dbReference>
<evidence type="ECO:0000256" key="4">
    <source>
        <dbReference type="ARBA" id="ARBA00022490"/>
    </source>
</evidence>
<dbReference type="InterPro" id="IPR014018">
    <property type="entry name" value="SecA_motor_DEAD"/>
</dbReference>
<evidence type="ECO:0000259" key="13">
    <source>
        <dbReference type="PROSITE" id="PS51192"/>
    </source>
</evidence>
<dbReference type="RefSeq" id="WP_027824744.1">
    <property type="nucleotide sequence ID" value="NZ_AUEI01000004.1"/>
</dbReference>
<reference evidence="16 17" key="1">
    <citation type="journal article" date="2015" name="Genome Announc.">
        <title>Expanding the biotechnology potential of lactobacilli through comparative genomics of 213 strains and associated genera.</title>
        <authorList>
            <person name="Sun Z."/>
            <person name="Harris H.M."/>
            <person name="McCann A."/>
            <person name="Guo C."/>
            <person name="Argimon S."/>
            <person name="Zhang W."/>
            <person name="Yang X."/>
            <person name="Jeffery I.B."/>
            <person name="Cooney J.C."/>
            <person name="Kagawa T.F."/>
            <person name="Liu W."/>
            <person name="Song Y."/>
            <person name="Salvetti E."/>
            <person name="Wrobel A."/>
            <person name="Rasinkangas P."/>
            <person name="Parkhill J."/>
            <person name="Rea M.C."/>
            <person name="O'Sullivan O."/>
            <person name="Ritari J."/>
            <person name="Douillard F.P."/>
            <person name="Paul Ross R."/>
            <person name="Yang R."/>
            <person name="Briner A.E."/>
            <person name="Felis G.E."/>
            <person name="de Vos W.M."/>
            <person name="Barrangou R."/>
            <person name="Klaenhammer T.R."/>
            <person name="Caufield P.W."/>
            <person name="Cui Y."/>
            <person name="Zhang H."/>
            <person name="O'Toole P.W."/>
        </authorList>
    </citation>
    <scope>NUCLEOTIDE SEQUENCE [LARGE SCALE GENOMIC DNA]</scope>
    <source>
        <strain evidence="16 17">DSM 15354</strain>
    </source>
</reference>
<evidence type="ECO:0000256" key="1">
    <source>
        <dbReference type="ARBA" id="ARBA00007650"/>
    </source>
</evidence>
<dbReference type="PANTHER" id="PTHR30612:SF0">
    <property type="entry name" value="CHLOROPLAST PROTEIN-TRANSPORTING ATPASE"/>
    <property type="match status" value="1"/>
</dbReference>
<dbReference type="SUPFAM" id="SSF81886">
    <property type="entry name" value="Helical scaffold and wing domains of SecA"/>
    <property type="match status" value="1"/>
</dbReference>
<evidence type="ECO:0000313" key="17">
    <source>
        <dbReference type="Proteomes" id="UP000051931"/>
    </source>
</evidence>
<evidence type="ECO:0000256" key="12">
    <source>
        <dbReference type="RuleBase" id="RU003874"/>
    </source>
</evidence>
<evidence type="ECO:0000256" key="9">
    <source>
        <dbReference type="ARBA" id="ARBA00023010"/>
    </source>
</evidence>
<dbReference type="CDD" id="cd18803">
    <property type="entry name" value="SF2_C_secA"/>
    <property type="match status" value="1"/>
</dbReference>
<dbReference type="FunFam" id="3.40.50.300:FF:000429">
    <property type="entry name" value="Preprotein translocase subunit SecA"/>
    <property type="match status" value="1"/>
</dbReference>
<dbReference type="InterPro" id="IPR036670">
    <property type="entry name" value="SecA_X-link_sf"/>
</dbReference>
<dbReference type="Gene3D" id="3.40.50.300">
    <property type="entry name" value="P-loop containing nucleotide triphosphate hydrolases"/>
    <property type="match status" value="3"/>
</dbReference>
<evidence type="ECO:0000313" key="16">
    <source>
        <dbReference type="EMBL" id="KRL63884.1"/>
    </source>
</evidence>
<evidence type="ECO:0000256" key="10">
    <source>
        <dbReference type="ARBA" id="ARBA00023136"/>
    </source>
</evidence>
<dbReference type="NCBIfam" id="NF006630">
    <property type="entry name" value="PRK09200.1"/>
    <property type="match status" value="1"/>
</dbReference>
<comment type="similarity">
    <text evidence="1 11 12">Belongs to the SecA family.</text>
</comment>
<proteinExistence type="inferred from homology"/>
<dbReference type="GO" id="GO:0031522">
    <property type="term" value="C:cell envelope Sec protein transport complex"/>
    <property type="evidence" value="ECO:0007669"/>
    <property type="project" value="TreeGrafter"/>
</dbReference>
<sequence>MVNILKKLYNSDKRELKKFEKLADKVEGYADEYSKLSDEELQAKTTEFRERLKKGETLDDLLPEAFATCREGAKRVLGLFPFRVQIIGGISLHFGNISEMMTGEGKTLTATMPVYLNALTGDGVHVVTVNEYLSSRDEEEMGQLYRWLGLTVGLNLNSMTPDQKRAAYDCDVTYSTNAELGFDYLRDNMVVYKEQMVQRPLNYAIIDEVDSILIDEARTPLIISGEAAQANGEYIRADRFVKTLTEDKSDDDVEDDKDYGDYKIDWPTKTISLTRQGIAKACKHFGLKNLYDVENQVLVHHIDQALRANYIMLKDIDYVVQDGEVLIVDSFTGRVMKGRRYSDGLHQAIEAKEGVKIQEESKTQATITYQNFFRMYKKLSGMTGTAKTEEEEFREIYNMQVITIPTNRPIQRKDMPDILYPTLDSKFHAVVEEIKKRHAKGQPVLVGTVAIESSERLSHLLDEANIPHAVLNAKNHAKEAEIIMKAGQRGAVTIATNMAGRGTDIKLGPGVKELGGLAVIGTERHESRRIDNQLRGRSGRQGDPGYSRFYLSLEDDLMKRFGGDRVKVFLDRISDNDEDKVIESRMITRQVESAQKRVEGNNYDTRKQTLQYDDVMRIQREIIYGERMQVIEETKTLKPVLMGMVKRTIDHQVDLYTQGEKKDWRNDSLRDFIVSSLTNEEVADEINLKDIQTADELKKKLYELAEENYKDKADTLSDPSQMLEFEKVVILRVVDDRWTDHIDAMDQLRQSIGLRGYGQLNPLVEYQESGYRMFEEMISNIEFDATRLFMKAQIRQNIAR</sequence>
<dbReference type="GO" id="GO:0006605">
    <property type="term" value="P:protein targeting"/>
    <property type="evidence" value="ECO:0007669"/>
    <property type="project" value="UniProtKB-UniRule"/>
</dbReference>